<name>I3Z1T2_BELBD</name>
<protein>
    <submittedName>
        <fullName evidence="1">Uncharacterized protein</fullName>
    </submittedName>
</protein>
<gene>
    <name evidence="1" type="ordered locus">Belba_0542</name>
</gene>
<proteinExistence type="predicted"/>
<accession>I3Z1T2</accession>
<reference evidence="2" key="1">
    <citation type="submission" date="2012-06" db="EMBL/GenBank/DDBJ databases">
        <title>The complete genome of Belliella baltica DSM 15883.</title>
        <authorList>
            <person name="Lucas S."/>
            <person name="Copeland A."/>
            <person name="Lapidus A."/>
            <person name="Goodwin L."/>
            <person name="Pitluck S."/>
            <person name="Peters L."/>
            <person name="Mikhailova N."/>
            <person name="Davenport K."/>
            <person name="Kyrpides N."/>
            <person name="Mavromatis K."/>
            <person name="Pagani I."/>
            <person name="Ivanova N."/>
            <person name="Ovchinnikova G."/>
            <person name="Zeytun A."/>
            <person name="Detter J.C."/>
            <person name="Han C."/>
            <person name="Land M."/>
            <person name="Hauser L."/>
            <person name="Markowitz V."/>
            <person name="Cheng J.-F."/>
            <person name="Hugenholtz P."/>
            <person name="Woyke T."/>
            <person name="Wu D."/>
            <person name="Tindall B."/>
            <person name="Pomrenke H."/>
            <person name="Brambilla E."/>
            <person name="Klenk H.-P."/>
            <person name="Eisen J.A."/>
        </authorList>
    </citation>
    <scope>NUCLEOTIDE SEQUENCE [LARGE SCALE GENOMIC DNA]</scope>
    <source>
        <strain evidence="2">DSM 15883 / CIP 108006 / LMG 21964 / BA134</strain>
    </source>
</reference>
<dbReference type="KEGG" id="bbd:Belba_0542"/>
<dbReference type="Proteomes" id="UP000006050">
    <property type="component" value="Chromosome"/>
</dbReference>
<evidence type="ECO:0000313" key="2">
    <source>
        <dbReference type="Proteomes" id="UP000006050"/>
    </source>
</evidence>
<organism evidence="1 2">
    <name type="scientific">Belliella baltica (strain DSM 15883 / CIP 108006 / LMG 21964 / BA134)</name>
    <dbReference type="NCBI Taxonomy" id="866536"/>
    <lineage>
        <taxon>Bacteria</taxon>
        <taxon>Pseudomonadati</taxon>
        <taxon>Bacteroidota</taxon>
        <taxon>Cytophagia</taxon>
        <taxon>Cytophagales</taxon>
        <taxon>Cyclobacteriaceae</taxon>
        <taxon>Belliella</taxon>
    </lineage>
</organism>
<dbReference type="STRING" id="866536.Belba_0542"/>
<keyword evidence="2" id="KW-1185">Reference proteome</keyword>
<dbReference type="EMBL" id="CP003281">
    <property type="protein sequence ID" value="AFL83200.1"/>
    <property type="molecule type" value="Genomic_DNA"/>
</dbReference>
<sequence length="41" mass="4546">MEIVEIGIAGIKLMFISTMSKRPSKMKIIATNPPNLSKREA</sequence>
<evidence type="ECO:0000313" key="1">
    <source>
        <dbReference type="EMBL" id="AFL83200.1"/>
    </source>
</evidence>
<dbReference type="AlphaFoldDB" id="I3Z1T2"/>
<dbReference type="HOGENOM" id="CLU_3266325_0_0_10"/>